<protein>
    <recommendedName>
        <fullName evidence="3 11">DNA-directed RNA polymerase subunit alpha</fullName>
        <shortName evidence="11">RNAP subunit alpha</shortName>
        <ecNumber evidence="2 11">2.7.7.6</ecNumber>
    </recommendedName>
    <alternativeName>
        <fullName evidence="9 11">RNA polymerase subunit alpha</fullName>
    </alternativeName>
    <alternativeName>
        <fullName evidence="8 11">Transcriptase subunit alpha</fullName>
    </alternativeName>
</protein>
<dbReference type="EMBL" id="CP065383">
    <property type="protein sequence ID" value="QPM69364.1"/>
    <property type="molecule type" value="Genomic_DNA"/>
</dbReference>
<dbReference type="GO" id="GO:0046983">
    <property type="term" value="F:protein dimerization activity"/>
    <property type="evidence" value="ECO:0007669"/>
    <property type="project" value="InterPro"/>
</dbReference>
<keyword evidence="4 11" id="KW-0240">DNA-directed RNA polymerase</keyword>
<dbReference type="NCBIfam" id="TIGR02027">
    <property type="entry name" value="rpoA"/>
    <property type="match status" value="1"/>
</dbReference>
<evidence type="ECO:0000313" key="14">
    <source>
        <dbReference type="Proteomes" id="UP000594463"/>
    </source>
</evidence>
<proteinExistence type="inferred from homology"/>
<dbReference type="SUPFAM" id="SSF55257">
    <property type="entry name" value="RBP11-like subunits of RNA polymerase"/>
    <property type="match status" value="1"/>
</dbReference>
<dbReference type="HAMAP" id="MF_00059">
    <property type="entry name" value="RNApol_bact_RpoA"/>
    <property type="match status" value="1"/>
</dbReference>
<dbReference type="AlphaFoldDB" id="A0A7T1ANW7"/>
<evidence type="ECO:0000256" key="10">
    <source>
        <dbReference type="ARBA" id="ARBA00048552"/>
    </source>
</evidence>
<dbReference type="InterPro" id="IPR011262">
    <property type="entry name" value="DNA-dir_RNA_pol_insert"/>
</dbReference>
<keyword evidence="14" id="KW-1185">Reference proteome</keyword>
<dbReference type="GO" id="GO:0000428">
    <property type="term" value="C:DNA-directed RNA polymerase complex"/>
    <property type="evidence" value="ECO:0007669"/>
    <property type="project" value="UniProtKB-KW"/>
</dbReference>
<comment type="subunit">
    <text evidence="11">Homodimer. The RNAP catalytic core consists of 2 alpha, 1 beta, 1 beta' and 1 omega subunit. When a sigma factor is associated with the core the holoenzyme is formed, which can initiate transcription.</text>
</comment>
<dbReference type="SMART" id="SM00662">
    <property type="entry name" value="RPOLD"/>
    <property type="match status" value="1"/>
</dbReference>
<evidence type="ECO:0000256" key="3">
    <source>
        <dbReference type="ARBA" id="ARBA00015972"/>
    </source>
</evidence>
<evidence type="ECO:0000256" key="4">
    <source>
        <dbReference type="ARBA" id="ARBA00022478"/>
    </source>
</evidence>
<dbReference type="Pfam" id="PF03118">
    <property type="entry name" value="RNA_pol_A_CTD"/>
    <property type="match status" value="1"/>
</dbReference>
<dbReference type="GO" id="GO:0006351">
    <property type="term" value="P:DNA-templated transcription"/>
    <property type="evidence" value="ECO:0007669"/>
    <property type="project" value="UniProtKB-UniRule"/>
</dbReference>
<dbReference type="Pfam" id="PF01193">
    <property type="entry name" value="RNA_pol_L"/>
    <property type="match status" value="1"/>
</dbReference>
<dbReference type="GO" id="GO:0003899">
    <property type="term" value="F:DNA-directed RNA polymerase activity"/>
    <property type="evidence" value="ECO:0007669"/>
    <property type="project" value="UniProtKB-UniRule"/>
</dbReference>
<evidence type="ECO:0000256" key="7">
    <source>
        <dbReference type="ARBA" id="ARBA00023163"/>
    </source>
</evidence>
<dbReference type="InterPro" id="IPR036603">
    <property type="entry name" value="RBP11-like"/>
</dbReference>
<evidence type="ECO:0000256" key="1">
    <source>
        <dbReference type="ARBA" id="ARBA00007123"/>
    </source>
</evidence>
<dbReference type="InterPro" id="IPR011263">
    <property type="entry name" value="DNA-dir_RNA_pol_RpoA/D/Rpb3"/>
</dbReference>
<dbReference type="SUPFAM" id="SSF56553">
    <property type="entry name" value="Insert subdomain of RNA polymerase alpha subunit"/>
    <property type="match status" value="1"/>
</dbReference>
<dbReference type="Gene3D" id="3.30.1360.10">
    <property type="entry name" value="RNA polymerase, RBP11-like subunit"/>
    <property type="match status" value="1"/>
</dbReference>
<dbReference type="EC" id="2.7.7.6" evidence="2 11"/>
<feature type="region of interest" description="Alpha C-terminal domain (alpha-CTD)" evidence="11">
    <location>
        <begin position="259"/>
        <end position="336"/>
    </location>
</feature>
<dbReference type="InterPro" id="IPR011260">
    <property type="entry name" value="RNAP_asu_C"/>
</dbReference>
<comment type="similarity">
    <text evidence="1 11">Belongs to the RNA polymerase alpha chain family.</text>
</comment>
<reference evidence="13 14" key="1">
    <citation type="journal article" date="2021" name="Nat. Commun.">
        <title>Isolation of a member of the candidate phylum Atribacteria reveals a unique cell membrane structure.</title>
        <authorList>
            <person name="Taiki K."/>
            <person name="Nobu M.K."/>
            <person name="Kusada H."/>
            <person name="Meng X.-Y."/>
            <person name="Hosoki N."/>
            <person name="Uematsu K."/>
            <person name="Yoshioka H."/>
            <person name="Kamagata Y."/>
            <person name="Tamaki H."/>
        </authorList>
    </citation>
    <scope>NUCLEOTIDE SEQUENCE [LARGE SCALE GENOMIC DNA]</scope>
    <source>
        <strain evidence="13 14">RT761</strain>
    </source>
</reference>
<dbReference type="RefSeq" id="WP_218111840.1">
    <property type="nucleotide sequence ID" value="NZ_CP065383.1"/>
</dbReference>
<dbReference type="Pfam" id="PF01000">
    <property type="entry name" value="RNA_pol_A_bac"/>
    <property type="match status" value="1"/>
</dbReference>
<organism evidence="13 14">
    <name type="scientific">Atribacter laminatus</name>
    <dbReference type="NCBI Taxonomy" id="2847778"/>
    <lineage>
        <taxon>Bacteria</taxon>
        <taxon>Pseudomonadati</taxon>
        <taxon>Atribacterota</taxon>
        <taxon>Atribacteria</taxon>
        <taxon>Atribacterales</taxon>
        <taxon>Atribacteraceae</taxon>
        <taxon>Atribacter</taxon>
    </lineage>
</organism>
<evidence type="ECO:0000256" key="2">
    <source>
        <dbReference type="ARBA" id="ARBA00012418"/>
    </source>
</evidence>
<gene>
    <name evidence="11 13" type="primary">rpoA</name>
    <name evidence="13" type="ORF">RT761_02596</name>
</gene>
<dbReference type="InterPro" id="IPR011773">
    <property type="entry name" value="DNA-dir_RpoA"/>
</dbReference>
<dbReference type="NCBIfam" id="NF003519">
    <property type="entry name" value="PRK05182.2-5"/>
    <property type="match status" value="1"/>
</dbReference>
<dbReference type="Proteomes" id="UP000594463">
    <property type="component" value="Chromosome"/>
</dbReference>
<evidence type="ECO:0000313" key="13">
    <source>
        <dbReference type="EMBL" id="QPM69364.1"/>
    </source>
</evidence>
<evidence type="ECO:0000256" key="11">
    <source>
        <dbReference type="HAMAP-Rule" id="MF_00059"/>
    </source>
</evidence>
<dbReference type="CDD" id="cd06928">
    <property type="entry name" value="RNAP_alpha_NTD"/>
    <property type="match status" value="1"/>
</dbReference>
<comment type="catalytic activity">
    <reaction evidence="10 11">
        <text>RNA(n) + a ribonucleoside 5'-triphosphate = RNA(n+1) + diphosphate</text>
        <dbReference type="Rhea" id="RHEA:21248"/>
        <dbReference type="Rhea" id="RHEA-COMP:14527"/>
        <dbReference type="Rhea" id="RHEA-COMP:17342"/>
        <dbReference type="ChEBI" id="CHEBI:33019"/>
        <dbReference type="ChEBI" id="CHEBI:61557"/>
        <dbReference type="ChEBI" id="CHEBI:140395"/>
        <dbReference type="EC" id="2.7.7.6"/>
    </reaction>
</comment>
<evidence type="ECO:0000259" key="12">
    <source>
        <dbReference type="SMART" id="SM00662"/>
    </source>
</evidence>
<comment type="domain">
    <text evidence="11">The N-terminal domain is essential for RNAP assembly and basal transcription, whereas the C-terminal domain is involved in interaction with transcriptional regulators and with upstream promoter elements.</text>
</comment>
<dbReference type="GO" id="GO:0003677">
    <property type="term" value="F:DNA binding"/>
    <property type="evidence" value="ECO:0007669"/>
    <property type="project" value="UniProtKB-UniRule"/>
</dbReference>
<dbReference type="InterPro" id="IPR036643">
    <property type="entry name" value="RNApol_insert_sf"/>
</dbReference>
<keyword evidence="5 11" id="KW-0808">Transferase</keyword>
<dbReference type="Gene3D" id="2.170.120.12">
    <property type="entry name" value="DNA-directed RNA polymerase, insert domain"/>
    <property type="match status" value="1"/>
</dbReference>
<dbReference type="FunFam" id="2.170.120.12:FF:000001">
    <property type="entry name" value="DNA-directed RNA polymerase subunit alpha"/>
    <property type="match status" value="1"/>
</dbReference>
<sequence length="336" mass="38273">MPDIKEMMKFETIELREDPITRAHYGKFSIEPLESGWGVTLGNAIRRVLLSSMEGTAVTSVEIDNIIHEFSSLPGMREDITDLLLNVKGLVLSSSSTEEEEVLRIDVRGNEDSDLPRRVTARDIQPNPNVEIINPDHYLAELNHEGQLAMTLYVNHGKGYQETSEKVARDYRNIQIDAIFTPVRKVNYSVVDTRVGQFTNFDKLILEIWTNGSILPQEALKKSLESLVGEISYIYSLVKESLSDDLTAPVDVALEEHETGEDKLIEELELSVRAYNCLKRARINNLHELLEIINQHPEDLKKIKNLGQKTYEEIVEKVEKLGYELNKVDINEVNNQ</sequence>
<keyword evidence="6 11" id="KW-0548">Nucleotidyltransferase</keyword>
<accession>A0A7T1ANW7</accession>
<evidence type="ECO:0000256" key="8">
    <source>
        <dbReference type="ARBA" id="ARBA00032524"/>
    </source>
</evidence>
<comment type="function">
    <text evidence="11">DNA-dependent RNA polymerase catalyzes the transcription of DNA into RNA using the four ribonucleoside triphosphates as substrates.</text>
</comment>
<name>A0A7T1ANW7_ATRLM</name>
<keyword evidence="7 11" id="KW-0804">Transcription</keyword>
<feature type="domain" description="DNA-directed RNA polymerase RpoA/D/Rpb3-type" evidence="12">
    <location>
        <begin position="25"/>
        <end position="237"/>
    </location>
</feature>
<dbReference type="GO" id="GO:0005737">
    <property type="term" value="C:cytoplasm"/>
    <property type="evidence" value="ECO:0007669"/>
    <property type="project" value="UniProtKB-ARBA"/>
</dbReference>
<dbReference type="KEGG" id="alam:RT761_02596"/>
<evidence type="ECO:0000256" key="6">
    <source>
        <dbReference type="ARBA" id="ARBA00022695"/>
    </source>
</evidence>
<dbReference type="SUPFAM" id="SSF47789">
    <property type="entry name" value="C-terminal domain of RNA polymerase alpha subunit"/>
    <property type="match status" value="1"/>
</dbReference>
<dbReference type="Gene3D" id="1.10.150.20">
    <property type="entry name" value="5' to 3' exonuclease, C-terminal subdomain"/>
    <property type="match status" value="1"/>
</dbReference>
<evidence type="ECO:0000256" key="9">
    <source>
        <dbReference type="ARBA" id="ARBA00033070"/>
    </source>
</evidence>
<evidence type="ECO:0000256" key="5">
    <source>
        <dbReference type="ARBA" id="ARBA00022679"/>
    </source>
</evidence>
<feature type="region of interest" description="Alpha N-terminal domain (alpha-NTD)" evidence="11">
    <location>
        <begin position="1"/>
        <end position="240"/>
    </location>
</feature>